<feature type="region of interest" description="Disordered" evidence="1">
    <location>
        <begin position="1"/>
        <end position="23"/>
    </location>
</feature>
<reference evidence="2 3" key="1">
    <citation type="journal article" date="2022" name="Allergy">
        <title>Genome assembly and annotation of Periplaneta americana reveal a comprehensive cockroach allergen profile.</title>
        <authorList>
            <person name="Wang L."/>
            <person name="Xiong Q."/>
            <person name="Saelim N."/>
            <person name="Wang L."/>
            <person name="Nong W."/>
            <person name="Wan A.T."/>
            <person name="Shi M."/>
            <person name="Liu X."/>
            <person name="Cao Q."/>
            <person name="Hui J.H.L."/>
            <person name="Sookrung N."/>
            <person name="Leung T.F."/>
            <person name="Tungtrongchitr A."/>
            <person name="Tsui S.K.W."/>
        </authorList>
    </citation>
    <scope>NUCLEOTIDE SEQUENCE [LARGE SCALE GENOMIC DNA]</scope>
    <source>
        <strain evidence="2">PWHHKU_190912</strain>
    </source>
</reference>
<organism evidence="2 3">
    <name type="scientific">Periplaneta americana</name>
    <name type="common">American cockroach</name>
    <name type="synonym">Blatta americana</name>
    <dbReference type="NCBI Taxonomy" id="6978"/>
    <lineage>
        <taxon>Eukaryota</taxon>
        <taxon>Metazoa</taxon>
        <taxon>Ecdysozoa</taxon>
        <taxon>Arthropoda</taxon>
        <taxon>Hexapoda</taxon>
        <taxon>Insecta</taxon>
        <taxon>Pterygota</taxon>
        <taxon>Neoptera</taxon>
        <taxon>Polyneoptera</taxon>
        <taxon>Dictyoptera</taxon>
        <taxon>Blattodea</taxon>
        <taxon>Blattoidea</taxon>
        <taxon>Blattidae</taxon>
        <taxon>Blattinae</taxon>
        <taxon>Periplaneta</taxon>
    </lineage>
</organism>
<evidence type="ECO:0000256" key="1">
    <source>
        <dbReference type="SAM" id="MobiDB-lite"/>
    </source>
</evidence>
<comment type="caution">
    <text evidence="2">The sequence shown here is derived from an EMBL/GenBank/DDBJ whole genome shotgun (WGS) entry which is preliminary data.</text>
</comment>
<feature type="region of interest" description="Disordered" evidence="1">
    <location>
        <begin position="35"/>
        <end position="59"/>
    </location>
</feature>
<dbReference type="EMBL" id="JAJSOF020000003">
    <property type="protein sequence ID" value="KAJ4449982.1"/>
    <property type="molecule type" value="Genomic_DNA"/>
</dbReference>
<feature type="compositionally biased region" description="Acidic residues" evidence="1">
    <location>
        <begin position="106"/>
        <end position="138"/>
    </location>
</feature>
<name>A0ABQ8TTE7_PERAM</name>
<evidence type="ECO:0000313" key="3">
    <source>
        <dbReference type="Proteomes" id="UP001148838"/>
    </source>
</evidence>
<gene>
    <name evidence="2" type="ORF">ANN_01389</name>
</gene>
<feature type="region of interest" description="Disordered" evidence="1">
    <location>
        <begin position="75"/>
        <end position="173"/>
    </location>
</feature>
<accession>A0ABQ8TTE7</accession>
<keyword evidence="3" id="KW-1185">Reference proteome</keyword>
<protein>
    <submittedName>
        <fullName evidence="2">Uncharacterized protein</fullName>
    </submittedName>
</protein>
<sequence length="173" mass="19507">MGRKLGPTLKSKPPGRPRSVRTPENIKAVRQIITQSPQRSALRHAAAMEISDPTLDSNNSRYSMMLLESAGLSTMKNSASEKVDTIGRRNNMAMNDWVIAEGDNRQEEDDNTEHDDTSEDDNNEDDNDNNKEDGDDNNENGNSDKDNENNEYDDDNNKEEDDHEFIEDNGADF</sequence>
<proteinExistence type="predicted"/>
<dbReference type="Proteomes" id="UP001148838">
    <property type="component" value="Unassembled WGS sequence"/>
</dbReference>
<feature type="compositionally biased region" description="Acidic residues" evidence="1">
    <location>
        <begin position="149"/>
        <end position="173"/>
    </location>
</feature>
<evidence type="ECO:0000313" key="2">
    <source>
        <dbReference type="EMBL" id="KAJ4449982.1"/>
    </source>
</evidence>